<evidence type="ECO:0000313" key="2">
    <source>
        <dbReference type="Proteomes" id="UP000054217"/>
    </source>
</evidence>
<sequence>MIRLTGHLAPKGRRPHWQQNSALTVFERVVAHMYVSKGVLLHTRMPNHHMIIRWPQINRS</sequence>
<dbReference type="EMBL" id="KN831986">
    <property type="protein sequence ID" value="KIO01744.1"/>
    <property type="molecule type" value="Genomic_DNA"/>
</dbReference>
<proteinExistence type="predicted"/>
<organism evidence="1 2">
    <name type="scientific">Pisolithus tinctorius Marx 270</name>
    <dbReference type="NCBI Taxonomy" id="870435"/>
    <lineage>
        <taxon>Eukaryota</taxon>
        <taxon>Fungi</taxon>
        <taxon>Dikarya</taxon>
        <taxon>Basidiomycota</taxon>
        <taxon>Agaricomycotina</taxon>
        <taxon>Agaricomycetes</taxon>
        <taxon>Agaricomycetidae</taxon>
        <taxon>Boletales</taxon>
        <taxon>Sclerodermatineae</taxon>
        <taxon>Pisolithaceae</taxon>
        <taxon>Pisolithus</taxon>
    </lineage>
</organism>
<name>A0A0C3P370_PISTI</name>
<dbReference type="Proteomes" id="UP000054217">
    <property type="component" value="Unassembled WGS sequence"/>
</dbReference>
<gene>
    <name evidence="1" type="ORF">M404DRAFT_1002860</name>
</gene>
<reference evidence="2" key="2">
    <citation type="submission" date="2015-01" db="EMBL/GenBank/DDBJ databases">
        <title>Evolutionary Origins and Diversification of the Mycorrhizal Mutualists.</title>
        <authorList>
            <consortium name="DOE Joint Genome Institute"/>
            <consortium name="Mycorrhizal Genomics Consortium"/>
            <person name="Kohler A."/>
            <person name="Kuo A."/>
            <person name="Nagy L.G."/>
            <person name="Floudas D."/>
            <person name="Copeland A."/>
            <person name="Barry K.W."/>
            <person name="Cichocki N."/>
            <person name="Veneault-Fourrey C."/>
            <person name="LaButti K."/>
            <person name="Lindquist E.A."/>
            <person name="Lipzen A."/>
            <person name="Lundell T."/>
            <person name="Morin E."/>
            <person name="Murat C."/>
            <person name="Riley R."/>
            <person name="Ohm R."/>
            <person name="Sun H."/>
            <person name="Tunlid A."/>
            <person name="Henrissat B."/>
            <person name="Grigoriev I.V."/>
            <person name="Hibbett D.S."/>
            <person name="Martin F."/>
        </authorList>
    </citation>
    <scope>NUCLEOTIDE SEQUENCE [LARGE SCALE GENOMIC DNA]</scope>
    <source>
        <strain evidence="2">Marx 270</strain>
    </source>
</reference>
<reference evidence="1 2" key="1">
    <citation type="submission" date="2014-04" db="EMBL/GenBank/DDBJ databases">
        <authorList>
            <consortium name="DOE Joint Genome Institute"/>
            <person name="Kuo A."/>
            <person name="Kohler A."/>
            <person name="Costa M.D."/>
            <person name="Nagy L.G."/>
            <person name="Floudas D."/>
            <person name="Copeland A."/>
            <person name="Barry K.W."/>
            <person name="Cichocki N."/>
            <person name="Veneault-Fourrey C."/>
            <person name="LaButti K."/>
            <person name="Lindquist E.A."/>
            <person name="Lipzen A."/>
            <person name="Lundell T."/>
            <person name="Morin E."/>
            <person name="Murat C."/>
            <person name="Sun H."/>
            <person name="Tunlid A."/>
            <person name="Henrissat B."/>
            <person name="Grigoriev I.V."/>
            <person name="Hibbett D.S."/>
            <person name="Martin F."/>
            <person name="Nordberg H.P."/>
            <person name="Cantor M.N."/>
            <person name="Hua S.X."/>
        </authorList>
    </citation>
    <scope>NUCLEOTIDE SEQUENCE [LARGE SCALE GENOMIC DNA]</scope>
    <source>
        <strain evidence="1 2">Marx 270</strain>
    </source>
</reference>
<protein>
    <submittedName>
        <fullName evidence="1">Uncharacterized protein</fullName>
    </submittedName>
</protein>
<dbReference type="HOGENOM" id="CLU_2942773_0_0_1"/>
<dbReference type="AlphaFoldDB" id="A0A0C3P370"/>
<keyword evidence="2" id="KW-1185">Reference proteome</keyword>
<dbReference type="InParanoid" id="A0A0C3P370"/>
<accession>A0A0C3P370</accession>
<evidence type="ECO:0000313" key="1">
    <source>
        <dbReference type="EMBL" id="KIO01744.1"/>
    </source>
</evidence>